<evidence type="ECO:0000256" key="1">
    <source>
        <dbReference type="PROSITE-ProRule" id="PRU00339"/>
    </source>
</evidence>
<keyword evidence="1" id="KW-0802">TPR repeat</keyword>
<dbReference type="InterPro" id="IPR049003">
    <property type="entry name" value="PgaA_barrel"/>
</dbReference>
<accession>A0AA43B3I5</accession>
<dbReference type="Gene3D" id="1.25.40.10">
    <property type="entry name" value="Tetratricopeptide repeat domain"/>
    <property type="match status" value="1"/>
</dbReference>
<dbReference type="InterPro" id="IPR019734">
    <property type="entry name" value="TPR_rpt"/>
</dbReference>
<dbReference type="PROSITE" id="PS50005">
    <property type="entry name" value="TPR"/>
    <property type="match status" value="1"/>
</dbReference>
<feature type="repeat" description="TPR" evidence="1">
    <location>
        <begin position="157"/>
        <end position="190"/>
    </location>
</feature>
<dbReference type="Pfam" id="PF21197">
    <property type="entry name" value="PgaA_barrel"/>
    <property type="match status" value="1"/>
</dbReference>
<feature type="domain" description="PgaA membrane beta barrel" evidence="2">
    <location>
        <begin position="520"/>
        <end position="797"/>
    </location>
</feature>
<dbReference type="EMBL" id="JAOCKG010000009">
    <property type="protein sequence ID" value="MDH2052744.1"/>
    <property type="molecule type" value="Genomic_DNA"/>
</dbReference>
<dbReference type="InterPro" id="IPR023870">
    <property type="entry name" value="PGA_export_porin_PgaA"/>
</dbReference>
<dbReference type="NCBIfam" id="TIGR03939">
    <property type="entry name" value="PGA_TPR_OMP"/>
    <property type="match status" value="1"/>
</dbReference>
<name>A0AA43B3I5_9BURK</name>
<gene>
    <name evidence="3" type="primary">pgaA</name>
    <name evidence="3" type="ORF">N5K24_20240</name>
</gene>
<dbReference type="GO" id="GO:1901515">
    <property type="term" value="F:poly-beta-1,6-N-acetyl-D-glucosamine transmembrane transporter activity"/>
    <property type="evidence" value="ECO:0007669"/>
    <property type="project" value="InterPro"/>
</dbReference>
<dbReference type="AlphaFoldDB" id="A0AA43B3I5"/>
<dbReference type="SMART" id="SM00028">
    <property type="entry name" value="TPR"/>
    <property type="match status" value="3"/>
</dbReference>
<evidence type="ECO:0000313" key="4">
    <source>
        <dbReference type="Proteomes" id="UP001161276"/>
    </source>
</evidence>
<comment type="caution">
    <text evidence="3">The sequence shown here is derived from an EMBL/GenBank/DDBJ whole genome shotgun (WGS) entry which is preliminary data.</text>
</comment>
<reference evidence="3" key="1">
    <citation type="submission" date="2022-09" db="EMBL/GenBank/DDBJ databases">
        <title>Intensive care unit water sources are persistently colonized with multi-drug resistant bacteria and are the site of extensive horizontal gene transfer of antibiotic resistance genes.</title>
        <authorList>
            <person name="Diorio-Toth L."/>
        </authorList>
    </citation>
    <scope>NUCLEOTIDE SEQUENCE</scope>
    <source>
        <strain evidence="3">GD03676</strain>
    </source>
</reference>
<dbReference type="InterPro" id="IPR011990">
    <property type="entry name" value="TPR-like_helical_dom_sf"/>
</dbReference>
<proteinExistence type="predicted"/>
<dbReference type="SUPFAM" id="SSF48452">
    <property type="entry name" value="TPR-like"/>
    <property type="match status" value="2"/>
</dbReference>
<dbReference type="RefSeq" id="WP_280028245.1">
    <property type="nucleotide sequence ID" value="NZ_JAOCKG010000009.1"/>
</dbReference>
<sequence length="809" mass="88817">MAPAAAQQPYSPALHDFLVRQTAVDHPEDVARILRAWLTGNDGTAPPADARPRVLADAVALLARAGQDRQALALAQAQGVDGLPAYTLDALFVSARHLGAVEDERRVVRALVRRAPDEALTRLRKAQYAFDDNAPAVARAVAASVWADETAPREVRSAAAELMGAVQEQEGNFRGASQAYGHALELMPQSRSAKRADVFVMARQGAARAALDEARPPLFSDVEILSLRQQAIGQDIAWGIKQRDIVGGARRYDALDQALAASNTLLAELDKPTDAATRAVRDRARVDRLVALNARGEVQACVDEYESLAGKGVDVPYYGLSPAADAYARLRRSDRAVPLYERAIELAGERLPVPSDTHVGLFYAYIDTGRFAAADALLQQLEAATPPTVRQAPLPDTPNEDYARVRDLRGRYYLYTDQPARAEATYEMLVREAPFNAAFAEGRARAAAAREHPHQALSMAQAASTDHPDAVPVRSAVAEGLAATGQQRDSRAAMAQLHREYPEAGLVQNAARDQAASRGATLNVQSQYGKGNHSSALSDEDFLIDARLQSGLIDDQWRVFARQAWSYGDTSNGRAHRGRTGLGLRWERDGWDLEAEAHRDTGGPRNGGFAVGGSYRLGDHVELSASYDSNALDVPWRAYDAGIAGRQAQVSAAYLVNESRRFDLSYQRMQFTDGNVNQGGALSWTERWFSGPSQQFQTTLRTDVSRNRNTDVPYYSPASDGSVELEARYQLLTWKRDDKTMVQRFYVSAGSYRQHGYGSQAMAGLRYEHEWTVRPGWSLTYGIGTAWHPYDGQRERRTVGYLNVAIPFY</sequence>
<evidence type="ECO:0000313" key="3">
    <source>
        <dbReference type="EMBL" id="MDH2052744.1"/>
    </source>
</evidence>
<protein>
    <submittedName>
        <fullName evidence="3">Poly-beta-1,6 N-acetyl-D-glucosamine export porin PgaA</fullName>
    </submittedName>
</protein>
<organism evidence="3 4">
    <name type="scientific">Achromobacter marplatensis</name>
    <dbReference type="NCBI Taxonomy" id="470868"/>
    <lineage>
        <taxon>Bacteria</taxon>
        <taxon>Pseudomonadati</taxon>
        <taxon>Pseudomonadota</taxon>
        <taxon>Betaproteobacteria</taxon>
        <taxon>Burkholderiales</taxon>
        <taxon>Alcaligenaceae</taxon>
        <taxon>Achromobacter</taxon>
    </lineage>
</organism>
<dbReference type="Proteomes" id="UP001161276">
    <property type="component" value="Unassembled WGS sequence"/>
</dbReference>
<evidence type="ECO:0000259" key="2">
    <source>
        <dbReference type="Pfam" id="PF21197"/>
    </source>
</evidence>